<keyword evidence="2 9" id="KW-0813">Transport</keyword>
<keyword evidence="6 9" id="KW-1133">Transmembrane helix</keyword>
<evidence type="ECO:0000313" key="12">
    <source>
        <dbReference type="Proteomes" id="UP001378188"/>
    </source>
</evidence>
<keyword evidence="4 9" id="KW-0997">Cell inner membrane</keyword>
<dbReference type="Proteomes" id="UP001378188">
    <property type="component" value="Unassembled WGS sequence"/>
</dbReference>
<comment type="similarity">
    <text evidence="8 9">Belongs to the TRAP transporter small permease family.</text>
</comment>
<dbReference type="PANTHER" id="PTHR35011:SF2">
    <property type="entry name" value="2,3-DIKETO-L-GULONATE TRAP TRANSPORTER SMALL PERMEASE PROTEIN YIAM"/>
    <property type="match status" value="1"/>
</dbReference>
<comment type="function">
    <text evidence="9">Part of the tripartite ATP-independent periplasmic (TRAP) transport system.</text>
</comment>
<keyword evidence="3" id="KW-1003">Cell membrane</keyword>
<sequence>MKVGSTHDRPDWFAAFSRAYAGFVIVLSVILMMLIVVIMGVQVFFRYVLNDSLIWAEEICRYLLVLMTFLLVGAAFERGEMVCLHFLTGRLSVRSRLLVLLPMHALMTVFLLTLAWYGIGFASLNSHFTIPAIDFIGTALTGREINLALSMYWMYMLVPVACVILSAHFIFAMIRMVRGLLGLADPEAALPPGHNLIPSDWIR</sequence>
<organism evidence="11 12">
    <name type="scientific">Microbaculum marinum</name>
    <dbReference type="NCBI Taxonomy" id="1764581"/>
    <lineage>
        <taxon>Bacteria</taxon>
        <taxon>Pseudomonadati</taxon>
        <taxon>Pseudomonadota</taxon>
        <taxon>Alphaproteobacteria</taxon>
        <taxon>Hyphomicrobiales</taxon>
        <taxon>Tepidamorphaceae</taxon>
        <taxon>Microbaculum</taxon>
    </lineage>
</organism>
<dbReference type="RefSeq" id="WP_340328149.1">
    <property type="nucleotide sequence ID" value="NZ_JAZHOF010000001.1"/>
</dbReference>
<gene>
    <name evidence="11" type="ORF">V3328_02995</name>
</gene>
<accession>A0AAW9RNJ8</accession>
<comment type="caution">
    <text evidence="11">The sequence shown here is derived from an EMBL/GenBank/DDBJ whole genome shotgun (WGS) entry which is preliminary data.</text>
</comment>
<evidence type="ECO:0000259" key="10">
    <source>
        <dbReference type="Pfam" id="PF04290"/>
    </source>
</evidence>
<dbReference type="EMBL" id="JAZHOF010000001">
    <property type="protein sequence ID" value="MEJ8570420.1"/>
    <property type="molecule type" value="Genomic_DNA"/>
</dbReference>
<dbReference type="GO" id="GO:0015740">
    <property type="term" value="P:C4-dicarboxylate transport"/>
    <property type="evidence" value="ECO:0007669"/>
    <property type="project" value="TreeGrafter"/>
</dbReference>
<evidence type="ECO:0000313" key="11">
    <source>
        <dbReference type="EMBL" id="MEJ8570420.1"/>
    </source>
</evidence>
<feature type="domain" description="Tripartite ATP-independent periplasmic transporters DctQ component" evidence="10">
    <location>
        <begin position="35"/>
        <end position="178"/>
    </location>
</feature>
<proteinExistence type="inferred from homology"/>
<evidence type="ECO:0000256" key="4">
    <source>
        <dbReference type="ARBA" id="ARBA00022519"/>
    </source>
</evidence>
<evidence type="ECO:0000256" key="7">
    <source>
        <dbReference type="ARBA" id="ARBA00023136"/>
    </source>
</evidence>
<name>A0AAW9RNJ8_9HYPH</name>
<evidence type="ECO:0000256" key="3">
    <source>
        <dbReference type="ARBA" id="ARBA00022475"/>
    </source>
</evidence>
<feature type="transmembrane region" description="Helical" evidence="9">
    <location>
        <begin position="152"/>
        <end position="174"/>
    </location>
</feature>
<evidence type="ECO:0000256" key="6">
    <source>
        <dbReference type="ARBA" id="ARBA00022989"/>
    </source>
</evidence>
<dbReference type="InterPro" id="IPR007387">
    <property type="entry name" value="TRAP_DctQ"/>
</dbReference>
<evidence type="ECO:0000256" key="5">
    <source>
        <dbReference type="ARBA" id="ARBA00022692"/>
    </source>
</evidence>
<feature type="transmembrane region" description="Helical" evidence="9">
    <location>
        <begin position="97"/>
        <end position="119"/>
    </location>
</feature>
<evidence type="ECO:0000256" key="2">
    <source>
        <dbReference type="ARBA" id="ARBA00022448"/>
    </source>
</evidence>
<dbReference type="InterPro" id="IPR055348">
    <property type="entry name" value="DctQ"/>
</dbReference>
<dbReference type="GO" id="GO:0005886">
    <property type="term" value="C:plasma membrane"/>
    <property type="evidence" value="ECO:0007669"/>
    <property type="project" value="UniProtKB-SubCell"/>
</dbReference>
<evidence type="ECO:0000256" key="8">
    <source>
        <dbReference type="ARBA" id="ARBA00038436"/>
    </source>
</evidence>
<keyword evidence="12" id="KW-1185">Reference proteome</keyword>
<keyword evidence="5 9" id="KW-0812">Transmembrane</keyword>
<comment type="subunit">
    <text evidence="9">The complex comprises the extracytoplasmic solute receptor protein and the two transmembrane proteins.</text>
</comment>
<dbReference type="AlphaFoldDB" id="A0AAW9RNJ8"/>
<feature type="transmembrane region" description="Helical" evidence="9">
    <location>
        <begin position="59"/>
        <end position="76"/>
    </location>
</feature>
<protein>
    <recommendedName>
        <fullName evidence="9">TRAP transporter small permease protein</fullName>
    </recommendedName>
</protein>
<dbReference type="GO" id="GO:0022857">
    <property type="term" value="F:transmembrane transporter activity"/>
    <property type="evidence" value="ECO:0007669"/>
    <property type="project" value="UniProtKB-UniRule"/>
</dbReference>
<reference evidence="11 12" key="1">
    <citation type="submission" date="2024-02" db="EMBL/GenBank/DDBJ databases">
        <title>Genome analysis and characterization of Microbaculum marinisediminis sp. nov., isolated from marine sediment.</title>
        <authorList>
            <person name="Du Z.-J."/>
            <person name="Ye Y.-Q."/>
            <person name="Zhang Z.-R."/>
            <person name="Yuan S.-M."/>
            <person name="Zhang X.-Y."/>
        </authorList>
    </citation>
    <scope>NUCLEOTIDE SEQUENCE [LARGE SCALE GENOMIC DNA]</scope>
    <source>
        <strain evidence="11 12">SDUM1044001</strain>
    </source>
</reference>
<evidence type="ECO:0000256" key="9">
    <source>
        <dbReference type="RuleBase" id="RU369079"/>
    </source>
</evidence>
<dbReference type="PANTHER" id="PTHR35011">
    <property type="entry name" value="2,3-DIKETO-L-GULONATE TRAP TRANSPORTER SMALL PERMEASE PROTEIN YIAM"/>
    <property type="match status" value="1"/>
</dbReference>
<keyword evidence="7 9" id="KW-0472">Membrane</keyword>
<evidence type="ECO:0000256" key="1">
    <source>
        <dbReference type="ARBA" id="ARBA00004429"/>
    </source>
</evidence>
<dbReference type="Pfam" id="PF04290">
    <property type="entry name" value="DctQ"/>
    <property type="match status" value="1"/>
</dbReference>
<feature type="transmembrane region" description="Helical" evidence="9">
    <location>
        <begin position="20"/>
        <end position="47"/>
    </location>
</feature>
<comment type="subcellular location">
    <subcellularLocation>
        <location evidence="1 9">Cell inner membrane</location>
        <topology evidence="1 9">Multi-pass membrane protein</topology>
    </subcellularLocation>
</comment>